<dbReference type="Pfam" id="PF02517">
    <property type="entry name" value="Rce1-like"/>
    <property type="match status" value="1"/>
</dbReference>
<dbReference type="GO" id="GO:0080120">
    <property type="term" value="P:CAAX-box protein maturation"/>
    <property type="evidence" value="ECO:0007669"/>
    <property type="project" value="UniProtKB-ARBA"/>
</dbReference>
<evidence type="ECO:0000256" key="1">
    <source>
        <dbReference type="SAM" id="Phobius"/>
    </source>
</evidence>
<feature type="transmembrane region" description="Helical" evidence="1">
    <location>
        <begin position="156"/>
        <end position="175"/>
    </location>
</feature>
<name>A0A841ZMD3_9LIST</name>
<dbReference type="PANTHER" id="PTHR36435:SF6">
    <property type="entry name" value="ABORTIVE INFECTION PROTEIN"/>
    <property type="match status" value="1"/>
</dbReference>
<accession>A0A841ZMD3</accession>
<evidence type="ECO:0000259" key="2">
    <source>
        <dbReference type="Pfam" id="PF02517"/>
    </source>
</evidence>
<protein>
    <submittedName>
        <fullName evidence="3">CPBP family intramembrane metalloprotease</fullName>
    </submittedName>
</protein>
<evidence type="ECO:0000313" key="4">
    <source>
        <dbReference type="Proteomes" id="UP000559885"/>
    </source>
</evidence>
<keyword evidence="3" id="KW-0645">Protease</keyword>
<feature type="transmembrane region" description="Helical" evidence="1">
    <location>
        <begin position="5"/>
        <end position="26"/>
    </location>
</feature>
<dbReference type="Proteomes" id="UP000559885">
    <property type="component" value="Unassembled WGS sequence"/>
</dbReference>
<organism evidence="3 4">
    <name type="scientific">Listeria aquatica</name>
    <dbReference type="NCBI Taxonomy" id="1494960"/>
    <lineage>
        <taxon>Bacteria</taxon>
        <taxon>Bacillati</taxon>
        <taxon>Bacillota</taxon>
        <taxon>Bacilli</taxon>
        <taxon>Bacillales</taxon>
        <taxon>Listeriaceae</taxon>
        <taxon>Listeria</taxon>
    </lineage>
</organism>
<gene>
    <name evidence="3" type="ORF">HB912_02050</name>
</gene>
<proteinExistence type="predicted"/>
<feature type="transmembrane region" description="Helical" evidence="1">
    <location>
        <begin position="205"/>
        <end position="225"/>
    </location>
</feature>
<keyword evidence="3" id="KW-0378">Hydrolase</keyword>
<dbReference type="GO" id="GO:0004175">
    <property type="term" value="F:endopeptidase activity"/>
    <property type="evidence" value="ECO:0007669"/>
    <property type="project" value="UniProtKB-ARBA"/>
</dbReference>
<dbReference type="InterPro" id="IPR052710">
    <property type="entry name" value="CAAX_protease"/>
</dbReference>
<feature type="transmembrane region" description="Helical" evidence="1">
    <location>
        <begin position="181"/>
        <end position="198"/>
    </location>
</feature>
<feature type="transmembrane region" description="Helical" evidence="1">
    <location>
        <begin position="86"/>
        <end position="111"/>
    </location>
</feature>
<dbReference type="GO" id="GO:0008237">
    <property type="term" value="F:metallopeptidase activity"/>
    <property type="evidence" value="ECO:0007669"/>
    <property type="project" value="UniProtKB-KW"/>
</dbReference>
<dbReference type="PANTHER" id="PTHR36435">
    <property type="entry name" value="SLR1288 PROTEIN"/>
    <property type="match status" value="1"/>
</dbReference>
<feature type="domain" description="CAAX prenyl protease 2/Lysostaphin resistance protein A-like" evidence="2">
    <location>
        <begin position="131"/>
        <end position="217"/>
    </location>
</feature>
<dbReference type="EMBL" id="JAARRM010000001">
    <property type="protein sequence ID" value="MBC1520424.1"/>
    <property type="molecule type" value="Genomic_DNA"/>
</dbReference>
<keyword evidence="1" id="KW-0472">Membrane</keyword>
<dbReference type="RefSeq" id="WP_185371991.1">
    <property type="nucleotide sequence ID" value="NZ_JAARRM010000001.1"/>
</dbReference>
<reference evidence="3 4" key="1">
    <citation type="submission" date="2020-03" db="EMBL/GenBank/DDBJ databases">
        <title>Soil Listeria distribution.</title>
        <authorList>
            <person name="Liao J."/>
            <person name="Wiedmann M."/>
        </authorList>
    </citation>
    <scope>NUCLEOTIDE SEQUENCE [LARGE SCALE GENOMIC DNA]</scope>
    <source>
        <strain evidence="3 4">FSL L7-1507</strain>
    </source>
</reference>
<keyword evidence="1" id="KW-1133">Transmembrane helix</keyword>
<evidence type="ECO:0000313" key="3">
    <source>
        <dbReference type="EMBL" id="MBC1520424.1"/>
    </source>
</evidence>
<feature type="transmembrane region" description="Helical" evidence="1">
    <location>
        <begin position="46"/>
        <end position="65"/>
    </location>
</feature>
<sequence>MPKRYWTIIFTYFIMLFSGVIGVPIVRTILHAASSQPDATLNSLSVVIWTIFSNLLALLIVWLVLRKKPETNKIIFGEKASSAASLLWIVLGFIILIASQYIAIYITALFIGMPSGSANTESLLGYAKTAPIFLFFISVTGPILEELVFRKVIYGGLTNLINIHGAAVISSFLFALLHGDINYLLAYFLIGLVLCYLYTKTKRIIVPMGAHILMNTFVLVAGLTMGG</sequence>
<feature type="transmembrane region" description="Helical" evidence="1">
    <location>
        <begin position="123"/>
        <end position="144"/>
    </location>
</feature>
<dbReference type="InterPro" id="IPR003675">
    <property type="entry name" value="Rce1/LyrA-like_dom"/>
</dbReference>
<comment type="caution">
    <text evidence="3">The sequence shown here is derived from an EMBL/GenBank/DDBJ whole genome shotgun (WGS) entry which is preliminary data.</text>
</comment>
<dbReference type="AlphaFoldDB" id="A0A841ZMD3"/>
<keyword evidence="3" id="KW-0482">Metalloprotease</keyword>
<dbReference type="GO" id="GO:0006508">
    <property type="term" value="P:proteolysis"/>
    <property type="evidence" value="ECO:0007669"/>
    <property type="project" value="UniProtKB-KW"/>
</dbReference>
<keyword evidence="1" id="KW-0812">Transmembrane</keyword>